<protein>
    <submittedName>
        <fullName evidence="8">AmmeMemoRadiSam system radical SAM enzyme</fullName>
    </submittedName>
</protein>
<dbReference type="InterPro" id="IPR058240">
    <property type="entry name" value="rSAM_sf"/>
</dbReference>
<dbReference type="Pfam" id="PF04055">
    <property type="entry name" value="Radical_SAM"/>
    <property type="match status" value="1"/>
</dbReference>
<dbReference type="InterPro" id="IPR013785">
    <property type="entry name" value="Aldolase_TIM"/>
</dbReference>
<dbReference type="InterPro" id="IPR027596">
    <property type="entry name" value="AmmeMemoSam_rS"/>
</dbReference>
<dbReference type="InterPro" id="IPR006638">
    <property type="entry name" value="Elp3/MiaA/NifB-like_rSAM"/>
</dbReference>
<keyword evidence="9" id="KW-1185">Reference proteome</keyword>
<evidence type="ECO:0000256" key="1">
    <source>
        <dbReference type="ARBA" id="ARBA00022485"/>
    </source>
</evidence>
<evidence type="ECO:0000256" key="6">
    <source>
        <dbReference type="PIRSR" id="PIRSR004869-50"/>
    </source>
</evidence>
<dbReference type="Gene3D" id="3.20.20.70">
    <property type="entry name" value="Aldolase class I"/>
    <property type="match status" value="1"/>
</dbReference>
<accession>A0A4Q1B1Q8</accession>
<dbReference type="SUPFAM" id="SSF102114">
    <property type="entry name" value="Radical SAM enzymes"/>
    <property type="match status" value="1"/>
</dbReference>
<dbReference type="PROSITE" id="PS51918">
    <property type="entry name" value="RADICAL_SAM"/>
    <property type="match status" value="1"/>
</dbReference>
<dbReference type="PANTHER" id="PTHR30352">
    <property type="entry name" value="PYRUVATE FORMATE-LYASE-ACTIVATING ENZYME"/>
    <property type="match status" value="1"/>
</dbReference>
<dbReference type="PIRSF" id="PIRSF004869">
    <property type="entry name" value="PflX_prd"/>
    <property type="match status" value="1"/>
</dbReference>
<sequence length="331" mass="37886">MNYYESSRKSKLKCLLCSYYCDLKDGQIGICGVNKHIDDKIKCLVYGHISAFNIDPIEKKPLYHFLPKSKSLSLGTVGCNFHCNFCQNYGISQEKKIDKSNYISPSDVVMIARQKACESISYTYNEPTIFYPFAKGIALEAKKYNIKSVFVSNGFESKEVIDDMKGIIDAINVDLKSFDENYYKKSLGGNLNQILENLILLKTNGIYTEITTLLVPTKNDSKEEITNIVKFIKNNLGENTVWHISAFHPDYKELNLPRTSFEKLKEAYEIAKEYGLKYVYIGNIGYENNTYCSNCNELLISREFFDVKQYNLKNGACPKCKKKLEGVFNGY</sequence>
<dbReference type="Proteomes" id="UP000289718">
    <property type="component" value="Unassembled WGS sequence"/>
</dbReference>
<feature type="domain" description="Radical SAM core" evidence="7">
    <location>
        <begin position="64"/>
        <end position="277"/>
    </location>
</feature>
<dbReference type="InterPro" id="IPR034457">
    <property type="entry name" value="Organic_radical-activating"/>
</dbReference>
<feature type="binding site" evidence="6">
    <location>
        <position position="86"/>
    </location>
    <ligand>
        <name>[4Fe-4S] cluster</name>
        <dbReference type="ChEBI" id="CHEBI:49883"/>
        <note>4Fe-4S-S-AdoMet</note>
    </ligand>
</feature>
<organism evidence="8 9">
    <name type="scientific">Halarcobacter mediterraneus</name>
    <dbReference type="NCBI Taxonomy" id="2023153"/>
    <lineage>
        <taxon>Bacteria</taxon>
        <taxon>Pseudomonadati</taxon>
        <taxon>Campylobacterota</taxon>
        <taxon>Epsilonproteobacteria</taxon>
        <taxon>Campylobacterales</taxon>
        <taxon>Arcobacteraceae</taxon>
        <taxon>Halarcobacter</taxon>
    </lineage>
</organism>
<dbReference type="InterPro" id="IPR016431">
    <property type="entry name" value="Pyrv-formate_lyase-activ_prd"/>
</dbReference>
<evidence type="ECO:0000256" key="2">
    <source>
        <dbReference type="ARBA" id="ARBA00022691"/>
    </source>
</evidence>
<feature type="binding site" evidence="6">
    <location>
        <position position="79"/>
    </location>
    <ligand>
        <name>[4Fe-4S] cluster</name>
        <dbReference type="ChEBI" id="CHEBI:49883"/>
        <note>4Fe-4S-S-AdoMet</note>
    </ligand>
</feature>
<dbReference type="SFLD" id="SFLDS00029">
    <property type="entry name" value="Radical_SAM"/>
    <property type="match status" value="1"/>
</dbReference>
<dbReference type="SMART" id="SM00729">
    <property type="entry name" value="Elp3"/>
    <property type="match status" value="1"/>
</dbReference>
<dbReference type="PANTHER" id="PTHR30352:SF5">
    <property type="entry name" value="PYRUVATE FORMATE-LYASE 1-ACTIVATING ENZYME"/>
    <property type="match status" value="1"/>
</dbReference>
<comment type="caution">
    <text evidence="8">The sequence shown here is derived from an EMBL/GenBank/DDBJ whole genome shotgun (WGS) entry which is preliminary data.</text>
</comment>
<evidence type="ECO:0000256" key="3">
    <source>
        <dbReference type="ARBA" id="ARBA00022723"/>
    </source>
</evidence>
<name>A0A4Q1B1Q8_9BACT</name>
<keyword evidence="5 6" id="KW-0411">Iron-sulfur</keyword>
<evidence type="ECO:0000256" key="5">
    <source>
        <dbReference type="ARBA" id="ARBA00023014"/>
    </source>
</evidence>
<dbReference type="OrthoDB" id="9778883at2"/>
<evidence type="ECO:0000259" key="7">
    <source>
        <dbReference type="PROSITE" id="PS51918"/>
    </source>
</evidence>
<dbReference type="EMBL" id="NXIE01000006">
    <property type="protein sequence ID" value="RXK11727.1"/>
    <property type="molecule type" value="Genomic_DNA"/>
</dbReference>
<dbReference type="NCBIfam" id="TIGR04337">
    <property type="entry name" value="AmmeMemoSam_rS"/>
    <property type="match status" value="1"/>
</dbReference>
<comment type="cofactor">
    <cofactor evidence="6">
        <name>[4Fe-4S] cluster</name>
        <dbReference type="ChEBI" id="CHEBI:49883"/>
    </cofactor>
    <text evidence="6">Binds 1 [4Fe-4S] cluster. The cluster is coordinated with 3 cysteines and an exchangeable S-adenosyl-L-methionine.</text>
</comment>
<dbReference type="GO" id="GO:0046872">
    <property type="term" value="F:metal ion binding"/>
    <property type="evidence" value="ECO:0007669"/>
    <property type="project" value="UniProtKB-KW"/>
</dbReference>
<dbReference type="GO" id="GO:0051539">
    <property type="term" value="F:4 iron, 4 sulfur cluster binding"/>
    <property type="evidence" value="ECO:0007669"/>
    <property type="project" value="UniProtKB-KW"/>
</dbReference>
<dbReference type="SFLD" id="SFLDG01101">
    <property type="entry name" value="Uncharacterised_Radical_SAM_Su"/>
    <property type="match status" value="1"/>
</dbReference>
<reference evidence="8 9" key="1">
    <citation type="submission" date="2017-09" db="EMBL/GenBank/DDBJ databases">
        <title>Genomics of the genus Arcobacter.</title>
        <authorList>
            <person name="Perez-Cataluna A."/>
            <person name="Figueras M.J."/>
            <person name="Salas-Masso N."/>
        </authorList>
    </citation>
    <scope>NUCLEOTIDE SEQUENCE [LARGE SCALE GENOMIC DNA]</scope>
    <source>
        <strain evidence="8 9">F156-34</strain>
    </source>
</reference>
<dbReference type="GO" id="GO:0003824">
    <property type="term" value="F:catalytic activity"/>
    <property type="evidence" value="ECO:0007669"/>
    <property type="project" value="InterPro"/>
</dbReference>
<evidence type="ECO:0000313" key="9">
    <source>
        <dbReference type="Proteomes" id="UP000289718"/>
    </source>
</evidence>
<proteinExistence type="predicted"/>
<keyword evidence="4 6" id="KW-0408">Iron</keyword>
<evidence type="ECO:0000313" key="8">
    <source>
        <dbReference type="EMBL" id="RXK11727.1"/>
    </source>
</evidence>
<dbReference type="CDD" id="cd01335">
    <property type="entry name" value="Radical_SAM"/>
    <property type="match status" value="1"/>
</dbReference>
<feature type="binding site" evidence="6">
    <location>
        <position position="83"/>
    </location>
    <ligand>
        <name>[4Fe-4S] cluster</name>
        <dbReference type="ChEBI" id="CHEBI:49883"/>
        <note>4Fe-4S-S-AdoMet</note>
    </ligand>
</feature>
<keyword evidence="2 6" id="KW-0949">S-adenosyl-L-methionine</keyword>
<evidence type="ECO:0000256" key="4">
    <source>
        <dbReference type="ARBA" id="ARBA00023004"/>
    </source>
</evidence>
<keyword evidence="3 6" id="KW-0479">Metal-binding</keyword>
<keyword evidence="1" id="KW-0004">4Fe-4S</keyword>
<dbReference type="RefSeq" id="WP_129062589.1">
    <property type="nucleotide sequence ID" value="NZ_NXIE01000006.1"/>
</dbReference>
<dbReference type="InterPro" id="IPR007197">
    <property type="entry name" value="rSAM"/>
</dbReference>
<dbReference type="AlphaFoldDB" id="A0A4Q1B1Q8"/>
<gene>
    <name evidence="8" type="primary">amrS</name>
    <name evidence="8" type="ORF">CP965_13245</name>
</gene>